<gene>
    <name evidence="1" type="ORF">Sradi_7047100</name>
</gene>
<proteinExistence type="predicted"/>
<comment type="caution">
    <text evidence="1">The sequence shown here is derived from an EMBL/GenBank/DDBJ whole genome shotgun (WGS) entry which is preliminary data.</text>
</comment>
<name>A0AAW2J8D6_SESRA</name>
<reference evidence="1" key="1">
    <citation type="submission" date="2020-06" db="EMBL/GenBank/DDBJ databases">
        <authorList>
            <person name="Li T."/>
            <person name="Hu X."/>
            <person name="Zhang T."/>
            <person name="Song X."/>
            <person name="Zhang H."/>
            <person name="Dai N."/>
            <person name="Sheng W."/>
            <person name="Hou X."/>
            <person name="Wei L."/>
        </authorList>
    </citation>
    <scope>NUCLEOTIDE SEQUENCE</scope>
    <source>
        <strain evidence="1">G02</strain>
        <tissue evidence="1">Leaf</tissue>
    </source>
</reference>
<dbReference type="EMBL" id="JACGWJ010000604">
    <property type="protein sequence ID" value="KAL0290569.1"/>
    <property type="molecule type" value="Genomic_DNA"/>
</dbReference>
<organism evidence="1">
    <name type="scientific">Sesamum radiatum</name>
    <name type="common">Black benniseed</name>
    <dbReference type="NCBI Taxonomy" id="300843"/>
    <lineage>
        <taxon>Eukaryota</taxon>
        <taxon>Viridiplantae</taxon>
        <taxon>Streptophyta</taxon>
        <taxon>Embryophyta</taxon>
        <taxon>Tracheophyta</taxon>
        <taxon>Spermatophyta</taxon>
        <taxon>Magnoliopsida</taxon>
        <taxon>eudicotyledons</taxon>
        <taxon>Gunneridae</taxon>
        <taxon>Pentapetalae</taxon>
        <taxon>asterids</taxon>
        <taxon>lamiids</taxon>
        <taxon>Lamiales</taxon>
        <taxon>Pedaliaceae</taxon>
        <taxon>Sesamum</taxon>
    </lineage>
</organism>
<evidence type="ECO:0000313" key="1">
    <source>
        <dbReference type="EMBL" id="KAL0290569.1"/>
    </source>
</evidence>
<accession>A0AAW2J8D6</accession>
<dbReference type="AlphaFoldDB" id="A0AAW2J8D6"/>
<sequence length="123" mass="14166">MDSMVHGVWKKLLKLRNGFLTGVEMKVGNGESFSLWLDPWHPDGPLIHKVLGGPRITGLSVDSWLNSIVHQGLWNWPSSRNRDIQILLLDFLPFIMAYPIEFFGRAFGYIFLTRCLYIIFPGF</sequence>
<reference evidence="1" key="2">
    <citation type="journal article" date="2024" name="Plant">
        <title>Genomic evolution and insights into agronomic trait innovations of Sesamum species.</title>
        <authorList>
            <person name="Miao H."/>
            <person name="Wang L."/>
            <person name="Qu L."/>
            <person name="Liu H."/>
            <person name="Sun Y."/>
            <person name="Le M."/>
            <person name="Wang Q."/>
            <person name="Wei S."/>
            <person name="Zheng Y."/>
            <person name="Lin W."/>
            <person name="Duan Y."/>
            <person name="Cao H."/>
            <person name="Xiong S."/>
            <person name="Wang X."/>
            <person name="Wei L."/>
            <person name="Li C."/>
            <person name="Ma Q."/>
            <person name="Ju M."/>
            <person name="Zhao R."/>
            <person name="Li G."/>
            <person name="Mu C."/>
            <person name="Tian Q."/>
            <person name="Mei H."/>
            <person name="Zhang T."/>
            <person name="Gao T."/>
            <person name="Zhang H."/>
        </authorList>
    </citation>
    <scope>NUCLEOTIDE SEQUENCE</scope>
    <source>
        <strain evidence="1">G02</strain>
    </source>
</reference>
<protein>
    <submittedName>
        <fullName evidence="1">Uncharacterized protein</fullName>
    </submittedName>
</protein>